<accession>A0A1F7J8I9</accession>
<sequence length="413" mass="47090">MDRESEQNIPSNVEHSFFPFDLLHQPATDDLAHKLGYESLDDMKVSLCKARIITRVYYQAPVVNWSGPFQPQPSDLGELYGLYHAADEIAHRFMSGESSDVRPLLTNLFDNEVADDRASELSATFREAVNNLRRYKADPQSVPYYQLERGHVWQEALLGDPPPKDFAIEDHAARIFGFRGLYEMRLHIMFHVVKDCMDGNWKRYEQYPQGVGGESFYKYVHVVLQMAQMLHKYFLGHNESDLKVFETHFLLHSQLAHHQASQGKAVCLDLLGTAKTAYHAWERKTVAHLLHDIQFEPPDSGSFAENHNIVAEENALRELLLKKLMRETIVPAGTLPRELLGSISTYHPKAEDEKAVIRIAAAEYLAAEARGLDTSYKAQKALERLFPDSTHAHQAHKALIAFYNAPTYSDEEI</sequence>
<reference evidence="1 2" key="1">
    <citation type="journal article" date="2016" name="Nat. Commun.">
        <title>Thousands of microbial genomes shed light on interconnected biogeochemical processes in an aquifer system.</title>
        <authorList>
            <person name="Anantharaman K."/>
            <person name="Brown C.T."/>
            <person name="Hug L.A."/>
            <person name="Sharon I."/>
            <person name="Castelle C.J."/>
            <person name="Probst A.J."/>
            <person name="Thomas B.C."/>
            <person name="Singh A."/>
            <person name="Wilkins M.J."/>
            <person name="Karaoz U."/>
            <person name="Brodie E.L."/>
            <person name="Williams K.H."/>
            <person name="Hubbard S.S."/>
            <person name="Banfield J.F."/>
        </authorList>
    </citation>
    <scope>NUCLEOTIDE SEQUENCE [LARGE SCALE GENOMIC DNA]</scope>
</reference>
<dbReference type="AlphaFoldDB" id="A0A1F7J8I9"/>
<evidence type="ECO:0000313" key="1">
    <source>
        <dbReference type="EMBL" id="OGK51923.1"/>
    </source>
</evidence>
<name>A0A1F7J8I9_9BACT</name>
<protein>
    <submittedName>
        <fullName evidence="1">Uncharacterized protein</fullName>
    </submittedName>
</protein>
<evidence type="ECO:0000313" key="2">
    <source>
        <dbReference type="Proteomes" id="UP000178914"/>
    </source>
</evidence>
<dbReference type="STRING" id="1802068.A3B02_02135"/>
<dbReference type="Proteomes" id="UP000178914">
    <property type="component" value="Unassembled WGS sequence"/>
</dbReference>
<dbReference type="EMBL" id="MGAS01000016">
    <property type="protein sequence ID" value="OGK51923.1"/>
    <property type="molecule type" value="Genomic_DNA"/>
</dbReference>
<comment type="caution">
    <text evidence="1">The sequence shown here is derived from an EMBL/GenBank/DDBJ whole genome shotgun (WGS) entry which is preliminary data.</text>
</comment>
<proteinExistence type="predicted"/>
<gene>
    <name evidence="1" type="ORF">A3B02_02135</name>
</gene>
<organism evidence="1 2">
    <name type="scientific">Candidatus Roizmanbacteria bacterium RIFCSPLOWO2_01_FULL_42_14</name>
    <dbReference type="NCBI Taxonomy" id="1802068"/>
    <lineage>
        <taxon>Bacteria</taxon>
        <taxon>Candidatus Roizmaniibacteriota</taxon>
    </lineage>
</organism>